<dbReference type="CDD" id="cd00761">
    <property type="entry name" value="Glyco_tranf_GTA_type"/>
    <property type="match status" value="1"/>
</dbReference>
<dbReference type="AlphaFoldDB" id="A0A369M0Z0"/>
<dbReference type="Proteomes" id="UP000254000">
    <property type="component" value="Unassembled WGS sequence"/>
</dbReference>
<dbReference type="GO" id="GO:0016740">
    <property type="term" value="F:transferase activity"/>
    <property type="evidence" value="ECO:0007669"/>
    <property type="project" value="UniProtKB-KW"/>
</dbReference>
<keyword evidence="3" id="KW-1185">Reference proteome</keyword>
<dbReference type="InterPro" id="IPR050834">
    <property type="entry name" value="Glycosyltransf_2"/>
</dbReference>
<organism evidence="2 3">
    <name type="scientific">Gordonibacter pamelaeae</name>
    <dbReference type="NCBI Taxonomy" id="471189"/>
    <lineage>
        <taxon>Bacteria</taxon>
        <taxon>Bacillati</taxon>
        <taxon>Actinomycetota</taxon>
        <taxon>Coriobacteriia</taxon>
        <taxon>Eggerthellales</taxon>
        <taxon>Eggerthellaceae</taxon>
        <taxon>Gordonibacter</taxon>
    </lineage>
</organism>
<evidence type="ECO:0000259" key="1">
    <source>
        <dbReference type="Pfam" id="PF00535"/>
    </source>
</evidence>
<dbReference type="GeneID" id="78360093"/>
<evidence type="ECO:0000313" key="3">
    <source>
        <dbReference type="Proteomes" id="UP000254000"/>
    </source>
</evidence>
<protein>
    <submittedName>
        <fullName evidence="2">Glycosyl transferase</fullName>
    </submittedName>
</protein>
<dbReference type="SUPFAM" id="SSF53448">
    <property type="entry name" value="Nucleotide-diphospho-sugar transferases"/>
    <property type="match status" value="1"/>
</dbReference>
<accession>A0A369M0Z0</accession>
<dbReference type="InterPro" id="IPR001173">
    <property type="entry name" value="Glyco_trans_2-like"/>
</dbReference>
<dbReference type="Gene3D" id="3.90.550.10">
    <property type="entry name" value="Spore Coat Polysaccharide Biosynthesis Protein SpsA, Chain A"/>
    <property type="match status" value="1"/>
</dbReference>
<dbReference type="EMBL" id="PPTS01000006">
    <property type="protein sequence ID" value="RDB64115.1"/>
    <property type="molecule type" value="Genomic_DNA"/>
</dbReference>
<dbReference type="Pfam" id="PF00535">
    <property type="entry name" value="Glycos_transf_2"/>
    <property type="match status" value="1"/>
</dbReference>
<sequence length="272" mass="30179">MSTIAGLVSVIMPNYNCEAYISESIESVLSQSYSNWELIVVDDCSSDNSAEVVKAFCDASPKIHLVELAENTGASNARNEGISLAQGEYIAFLDCDDIWLPEKLSMQVQFMKENFCAFSCASYAVISEDGANKGVVKKPPGSVGYHRLLYLGDSIGNSTAVYSQRMLGKCYAPSIKKRNDYALWLSILRENDVKVYGLREVVANYRVREGSLSSGKRNLPKWQWHLYREIEHLSIASAALAFVIWALSKSIGYGVDKLLELNFNRSGALKVE</sequence>
<dbReference type="OrthoDB" id="3189257at2"/>
<keyword evidence="2" id="KW-0808">Transferase</keyword>
<name>A0A369M0Z0_9ACTN</name>
<feature type="domain" description="Glycosyltransferase 2-like" evidence="1">
    <location>
        <begin position="9"/>
        <end position="155"/>
    </location>
</feature>
<proteinExistence type="predicted"/>
<evidence type="ECO:0000313" key="2">
    <source>
        <dbReference type="EMBL" id="RDB64115.1"/>
    </source>
</evidence>
<reference evidence="2 3" key="1">
    <citation type="journal article" date="2018" name="Elife">
        <title>Discovery and characterization of a prevalent human gut bacterial enzyme sufficient for the inactivation of a family of plant toxins.</title>
        <authorList>
            <person name="Koppel N."/>
            <person name="Bisanz J.E."/>
            <person name="Pandelia M.E."/>
            <person name="Turnbaugh P.J."/>
            <person name="Balskus E.P."/>
        </authorList>
    </citation>
    <scope>NUCLEOTIDE SEQUENCE [LARGE SCALE GENOMIC DNA]</scope>
    <source>
        <strain evidence="2 3">3C</strain>
    </source>
</reference>
<comment type="caution">
    <text evidence="2">The sequence shown here is derived from an EMBL/GenBank/DDBJ whole genome shotgun (WGS) entry which is preliminary data.</text>
</comment>
<gene>
    <name evidence="2" type="ORF">C1877_10355</name>
</gene>
<dbReference type="InterPro" id="IPR029044">
    <property type="entry name" value="Nucleotide-diphossugar_trans"/>
</dbReference>
<dbReference type="PANTHER" id="PTHR43685:SF11">
    <property type="entry name" value="GLYCOSYLTRANSFERASE TAGX-RELATED"/>
    <property type="match status" value="1"/>
</dbReference>
<dbReference type="RefSeq" id="WP_114569118.1">
    <property type="nucleotide sequence ID" value="NZ_CABMMS010000006.1"/>
</dbReference>
<dbReference type="PANTHER" id="PTHR43685">
    <property type="entry name" value="GLYCOSYLTRANSFERASE"/>
    <property type="match status" value="1"/>
</dbReference>